<feature type="transmembrane region" description="Helical" evidence="5">
    <location>
        <begin position="69"/>
        <end position="86"/>
    </location>
</feature>
<evidence type="ECO:0000256" key="1">
    <source>
        <dbReference type="ARBA" id="ARBA00004141"/>
    </source>
</evidence>
<dbReference type="PANTHER" id="PTHR33514">
    <property type="entry name" value="PROTEIN ABCI12, CHLOROPLASTIC"/>
    <property type="match status" value="1"/>
</dbReference>
<keyword evidence="2 5" id="KW-0812">Transmembrane</keyword>
<evidence type="ECO:0000313" key="7">
    <source>
        <dbReference type="Proteomes" id="UP001203665"/>
    </source>
</evidence>
<feature type="transmembrane region" description="Helical" evidence="5">
    <location>
        <begin position="25"/>
        <end position="57"/>
    </location>
</feature>
<evidence type="ECO:0000256" key="4">
    <source>
        <dbReference type="ARBA" id="ARBA00023136"/>
    </source>
</evidence>
<dbReference type="PANTHER" id="PTHR33514:SF13">
    <property type="entry name" value="PROTEIN ABCI12, CHLOROPLASTIC"/>
    <property type="match status" value="1"/>
</dbReference>
<dbReference type="RefSeq" id="WP_251611468.1">
    <property type="nucleotide sequence ID" value="NZ_JAMQJY010000005.1"/>
</dbReference>
<dbReference type="InterPro" id="IPR003339">
    <property type="entry name" value="ABC/ECF_trnsptr_transmembrane"/>
</dbReference>
<comment type="subcellular location">
    <subcellularLocation>
        <location evidence="1">Membrane</location>
        <topology evidence="1">Multi-pass membrane protein</topology>
    </subcellularLocation>
</comment>
<dbReference type="Pfam" id="PF02361">
    <property type="entry name" value="CbiQ"/>
    <property type="match status" value="1"/>
</dbReference>
<sequence length="263" mass="29202">MAYSIIGQYVPTDSFMHRLDPRSKVISVFTLAIVLFLAGTFPTLLLMAGASIVLAAVSRIPAHYYVQSMKPIFVLISFFFLFHLVFTREGTEWFSIGAVGIYSGGAIKGSFVALRILTLLMFASFLTLTTKVVDLTDGLERLLSPLQRVKLPVHEMVLMMSIALRYIPILMQETDKLTRAQAARGADLKSGPILSRIKALYPLLLPLIVQSFRRADTMAQAMEARGYQMGGERTSLRELTWRTGDTLTICFTAIAAVGIILMR</sequence>
<comment type="caution">
    <text evidence="6">The sequence shown here is derived from an EMBL/GenBank/DDBJ whole genome shotgun (WGS) entry which is preliminary data.</text>
</comment>
<organism evidence="6 7">
    <name type="scientific">Alkalicoccobacillus plakortidis</name>
    <dbReference type="NCBI Taxonomy" id="444060"/>
    <lineage>
        <taxon>Bacteria</taxon>
        <taxon>Bacillati</taxon>
        <taxon>Bacillota</taxon>
        <taxon>Bacilli</taxon>
        <taxon>Bacillales</taxon>
        <taxon>Bacillaceae</taxon>
        <taxon>Alkalicoccobacillus</taxon>
    </lineage>
</organism>
<feature type="transmembrane region" description="Helical" evidence="5">
    <location>
        <begin position="246"/>
        <end position="262"/>
    </location>
</feature>
<dbReference type="CDD" id="cd16914">
    <property type="entry name" value="EcfT"/>
    <property type="match status" value="1"/>
</dbReference>
<keyword evidence="7" id="KW-1185">Reference proteome</keyword>
<name>A0ABT0XP33_9BACI</name>
<reference evidence="6" key="1">
    <citation type="submission" date="2022-06" db="EMBL/GenBank/DDBJ databases">
        <title>Alkalicoccobacillus porphyridii sp. nov., isolated from a marine red alga, Porphyridium purpureum and reclassification of Shouchella plakortidis and Shouchella gibsonii as Alkalicoccobacillus plakortidis comb. nov. and Alkalicoccobacillus gibsonii comb. nov.</title>
        <authorList>
            <person name="Kim K.H."/>
            <person name="Lee J.K."/>
            <person name="Han D.M."/>
            <person name="Baek J.H."/>
            <person name="Jeon C.O."/>
        </authorList>
    </citation>
    <scope>NUCLEOTIDE SEQUENCE</scope>
    <source>
        <strain evidence="6">DSM 19153</strain>
    </source>
</reference>
<gene>
    <name evidence="6" type="ORF">NDM98_20935</name>
</gene>
<proteinExistence type="predicted"/>
<protein>
    <submittedName>
        <fullName evidence="6">Energy-coupling factor transporter transmembrane protein EcfT</fullName>
    </submittedName>
</protein>
<accession>A0ABT0XP33</accession>
<keyword evidence="4 5" id="KW-0472">Membrane</keyword>
<evidence type="ECO:0000313" key="6">
    <source>
        <dbReference type="EMBL" id="MCM2677660.1"/>
    </source>
</evidence>
<evidence type="ECO:0000256" key="3">
    <source>
        <dbReference type="ARBA" id="ARBA00022989"/>
    </source>
</evidence>
<evidence type="ECO:0000256" key="5">
    <source>
        <dbReference type="SAM" id="Phobius"/>
    </source>
</evidence>
<dbReference type="Proteomes" id="UP001203665">
    <property type="component" value="Unassembled WGS sequence"/>
</dbReference>
<keyword evidence="3 5" id="KW-1133">Transmembrane helix</keyword>
<dbReference type="EMBL" id="JAMQJY010000005">
    <property type="protein sequence ID" value="MCM2677660.1"/>
    <property type="molecule type" value="Genomic_DNA"/>
</dbReference>
<evidence type="ECO:0000256" key="2">
    <source>
        <dbReference type="ARBA" id="ARBA00022692"/>
    </source>
</evidence>